<dbReference type="CDD" id="cd01650">
    <property type="entry name" value="RT_nLTR_like"/>
    <property type="match status" value="1"/>
</dbReference>
<name>A0A151T691_CAJCA</name>
<keyword evidence="1" id="KW-0472">Membrane</keyword>
<evidence type="ECO:0000313" key="4">
    <source>
        <dbReference type="Proteomes" id="UP000075243"/>
    </source>
</evidence>
<organism evidence="3 4">
    <name type="scientific">Cajanus cajan</name>
    <name type="common">Pigeon pea</name>
    <name type="synonym">Cajanus indicus</name>
    <dbReference type="NCBI Taxonomy" id="3821"/>
    <lineage>
        <taxon>Eukaryota</taxon>
        <taxon>Viridiplantae</taxon>
        <taxon>Streptophyta</taxon>
        <taxon>Embryophyta</taxon>
        <taxon>Tracheophyta</taxon>
        <taxon>Spermatophyta</taxon>
        <taxon>Magnoliopsida</taxon>
        <taxon>eudicotyledons</taxon>
        <taxon>Gunneridae</taxon>
        <taxon>Pentapetalae</taxon>
        <taxon>rosids</taxon>
        <taxon>fabids</taxon>
        <taxon>Fabales</taxon>
        <taxon>Fabaceae</taxon>
        <taxon>Papilionoideae</taxon>
        <taxon>50 kb inversion clade</taxon>
        <taxon>NPAAA clade</taxon>
        <taxon>indigoferoid/millettioid clade</taxon>
        <taxon>Phaseoleae</taxon>
        <taxon>Cajanus</taxon>
    </lineage>
</organism>
<proteinExistence type="predicted"/>
<evidence type="ECO:0000259" key="2">
    <source>
        <dbReference type="Pfam" id="PF00078"/>
    </source>
</evidence>
<evidence type="ECO:0000313" key="3">
    <source>
        <dbReference type="EMBL" id="KYP62563.1"/>
    </source>
</evidence>
<reference evidence="3 4" key="1">
    <citation type="journal article" date="2012" name="Nat. Biotechnol.">
        <title>Draft genome sequence of pigeonpea (Cajanus cajan), an orphan legume crop of resource-poor farmers.</title>
        <authorList>
            <person name="Varshney R.K."/>
            <person name="Chen W."/>
            <person name="Li Y."/>
            <person name="Bharti A.K."/>
            <person name="Saxena R.K."/>
            <person name="Schlueter J.A."/>
            <person name="Donoghue M.T."/>
            <person name="Azam S."/>
            <person name="Fan G."/>
            <person name="Whaley A.M."/>
            <person name="Farmer A.D."/>
            <person name="Sheridan J."/>
            <person name="Iwata A."/>
            <person name="Tuteja R."/>
            <person name="Penmetsa R.V."/>
            <person name="Wu W."/>
            <person name="Upadhyaya H.D."/>
            <person name="Yang S.P."/>
            <person name="Shah T."/>
            <person name="Saxena K.B."/>
            <person name="Michael T."/>
            <person name="McCombie W.R."/>
            <person name="Yang B."/>
            <person name="Zhang G."/>
            <person name="Yang H."/>
            <person name="Wang J."/>
            <person name="Spillane C."/>
            <person name="Cook D.R."/>
            <person name="May G.D."/>
            <person name="Xu X."/>
            <person name="Jackson S.A."/>
        </authorList>
    </citation>
    <scope>NUCLEOTIDE SEQUENCE [LARGE SCALE GENOMIC DNA]</scope>
    <source>
        <strain evidence="4">cv. Asha</strain>
    </source>
</reference>
<dbReference type="Pfam" id="PF00078">
    <property type="entry name" value="RVT_1"/>
    <property type="match status" value="1"/>
</dbReference>
<keyword evidence="4" id="KW-1185">Reference proteome</keyword>
<dbReference type="Gramene" id="C.cajan_16615.t">
    <property type="protein sequence ID" value="C.cajan_16615.t"/>
    <property type="gene ID" value="C.cajan_16615"/>
</dbReference>
<dbReference type="PANTHER" id="PTHR31635">
    <property type="entry name" value="REVERSE TRANSCRIPTASE DOMAIN-CONTAINING PROTEIN-RELATED"/>
    <property type="match status" value="1"/>
</dbReference>
<keyword evidence="1" id="KW-0812">Transmembrane</keyword>
<evidence type="ECO:0000256" key="1">
    <source>
        <dbReference type="SAM" id="Phobius"/>
    </source>
</evidence>
<dbReference type="InterPro" id="IPR000477">
    <property type="entry name" value="RT_dom"/>
</dbReference>
<gene>
    <name evidence="3" type="ORF">KK1_017101</name>
</gene>
<dbReference type="AlphaFoldDB" id="A0A151T691"/>
<accession>A0A151T691</accession>
<feature type="domain" description="Reverse transcriptase" evidence="2">
    <location>
        <begin position="183"/>
        <end position="292"/>
    </location>
</feature>
<dbReference type="EMBL" id="CM003610">
    <property type="protein sequence ID" value="KYP62563.1"/>
    <property type="molecule type" value="Genomic_DNA"/>
</dbReference>
<keyword evidence="1" id="KW-1133">Transmembrane helix</keyword>
<dbReference type="STRING" id="3821.A0A151T691"/>
<dbReference type="SUPFAM" id="SSF56672">
    <property type="entry name" value="DNA/RNA polymerases"/>
    <property type="match status" value="1"/>
</dbReference>
<dbReference type="Proteomes" id="UP000075243">
    <property type="component" value="Chromosome 8"/>
</dbReference>
<protein>
    <submittedName>
        <fullName evidence="3">Retrovirus-related Pol polyprotein LINE-1</fullName>
    </submittedName>
</protein>
<dbReference type="InterPro" id="IPR043502">
    <property type="entry name" value="DNA/RNA_pol_sf"/>
</dbReference>
<feature type="transmembrane region" description="Helical" evidence="1">
    <location>
        <begin position="317"/>
        <end position="337"/>
    </location>
</feature>
<dbReference type="PANTHER" id="PTHR31635:SF196">
    <property type="entry name" value="REVERSE TRANSCRIPTASE DOMAIN-CONTAINING PROTEIN-RELATED"/>
    <property type="match status" value="1"/>
</dbReference>
<dbReference type="OMA" id="NMIHEIE"/>
<sequence>MACKFGNHSNSCLSNAFPSLRVDEVKEIGRPIGNDEIYQAIKKMGSYKALGPDRLQAIFYQNQWNLIGCNVCNMIHEIEDQPDKVTEINNTLLVLIPKTKVVTHLKQLRPISLCNVSYKIITKIIANRLRKSLVYEVRKLTNRSTDSGPSTHPFHPNQSCFVPHRNSRDNILYLKKLDFNSLATFLLWNGKMLNEFSPSYGVRQGDPISPYILLLCLERLFHIINAAMEQKRWKPIRLSRNGPDLSHIAFADDLVLFVEDSLDQVEVISSCLKIFCESARQKASQEKTRIFFSKNVGHKLIIFVRKSVMCLDSSAPIIWVNIFVFQLTIFMLIVLPIKASLTKSNNVLVDGK</sequence>